<dbReference type="AlphaFoldDB" id="A0A0C3F390"/>
<sequence length="54" mass="6158">MREREKKVRVCVIMIYSSERLPSASIVTTVTVPCNFRDRLLIIARWLPPAPASS</sequence>
<accession>A0A0C3F390</accession>
<organism evidence="1 2">
    <name type="scientific">Piloderma croceum (strain F 1598)</name>
    <dbReference type="NCBI Taxonomy" id="765440"/>
    <lineage>
        <taxon>Eukaryota</taxon>
        <taxon>Fungi</taxon>
        <taxon>Dikarya</taxon>
        <taxon>Basidiomycota</taxon>
        <taxon>Agaricomycotina</taxon>
        <taxon>Agaricomycetes</taxon>
        <taxon>Agaricomycetidae</taxon>
        <taxon>Atheliales</taxon>
        <taxon>Atheliaceae</taxon>
        <taxon>Piloderma</taxon>
    </lineage>
</organism>
<dbReference type="InParanoid" id="A0A0C3F390"/>
<evidence type="ECO:0000313" key="1">
    <source>
        <dbReference type="EMBL" id="KIM74411.1"/>
    </source>
</evidence>
<evidence type="ECO:0000313" key="2">
    <source>
        <dbReference type="Proteomes" id="UP000054166"/>
    </source>
</evidence>
<proteinExistence type="predicted"/>
<protein>
    <submittedName>
        <fullName evidence="1">Uncharacterized protein</fullName>
    </submittedName>
</protein>
<reference evidence="2" key="2">
    <citation type="submission" date="2015-01" db="EMBL/GenBank/DDBJ databases">
        <title>Evolutionary Origins and Diversification of the Mycorrhizal Mutualists.</title>
        <authorList>
            <consortium name="DOE Joint Genome Institute"/>
            <consortium name="Mycorrhizal Genomics Consortium"/>
            <person name="Kohler A."/>
            <person name="Kuo A."/>
            <person name="Nagy L.G."/>
            <person name="Floudas D."/>
            <person name="Copeland A."/>
            <person name="Barry K.W."/>
            <person name="Cichocki N."/>
            <person name="Veneault-Fourrey C."/>
            <person name="LaButti K."/>
            <person name="Lindquist E.A."/>
            <person name="Lipzen A."/>
            <person name="Lundell T."/>
            <person name="Morin E."/>
            <person name="Murat C."/>
            <person name="Riley R."/>
            <person name="Ohm R."/>
            <person name="Sun H."/>
            <person name="Tunlid A."/>
            <person name="Henrissat B."/>
            <person name="Grigoriev I.V."/>
            <person name="Hibbett D.S."/>
            <person name="Martin F."/>
        </authorList>
    </citation>
    <scope>NUCLEOTIDE SEQUENCE [LARGE SCALE GENOMIC DNA]</scope>
    <source>
        <strain evidence="2">F 1598</strain>
    </source>
</reference>
<name>A0A0C3F390_PILCF</name>
<dbReference type="EMBL" id="KN833061">
    <property type="protein sequence ID" value="KIM74411.1"/>
    <property type="molecule type" value="Genomic_DNA"/>
</dbReference>
<dbReference type="Proteomes" id="UP000054166">
    <property type="component" value="Unassembled WGS sequence"/>
</dbReference>
<keyword evidence="2" id="KW-1185">Reference proteome</keyword>
<dbReference type="HOGENOM" id="CLU_3051191_0_0_1"/>
<gene>
    <name evidence="1" type="ORF">PILCRDRAFT_828249</name>
</gene>
<reference evidence="1 2" key="1">
    <citation type="submission" date="2014-04" db="EMBL/GenBank/DDBJ databases">
        <authorList>
            <consortium name="DOE Joint Genome Institute"/>
            <person name="Kuo A."/>
            <person name="Tarkka M."/>
            <person name="Buscot F."/>
            <person name="Kohler A."/>
            <person name="Nagy L.G."/>
            <person name="Floudas D."/>
            <person name="Copeland A."/>
            <person name="Barry K.W."/>
            <person name="Cichocki N."/>
            <person name="Veneault-Fourrey C."/>
            <person name="LaButti K."/>
            <person name="Lindquist E.A."/>
            <person name="Lipzen A."/>
            <person name="Lundell T."/>
            <person name="Morin E."/>
            <person name="Murat C."/>
            <person name="Sun H."/>
            <person name="Tunlid A."/>
            <person name="Henrissat B."/>
            <person name="Grigoriev I.V."/>
            <person name="Hibbett D.S."/>
            <person name="Martin F."/>
            <person name="Nordberg H.P."/>
            <person name="Cantor M.N."/>
            <person name="Hua S.X."/>
        </authorList>
    </citation>
    <scope>NUCLEOTIDE SEQUENCE [LARGE SCALE GENOMIC DNA]</scope>
    <source>
        <strain evidence="1 2">F 1598</strain>
    </source>
</reference>